<accession>A0ABY6CYW8</accession>
<keyword evidence="8" id="KW-1185">Reference proteome</keyword>
<dbReference type="Gene3D" id="3.40.1050.10">
    <property type="entry name" value="Carbonic anhydrase"/>
    <property type="match status" value="1"/>
</dbReference>
<name>A0ABY6CYW8_9BACT</name>
<evidence type="ECO:0000256" key="1">
    <source>
        <dbReference type="ARBA" id="ARBA00006217"/>
    </source>
</evidence>
<dbReference type="PROSITE" id="PS00705">
    <property type="entry name" value="PROK_CO2_ANHYDRASE_2"/>
    <property type="match status" value="1"/>
</dbReference>
<evidence type="ECO:0000256" key="4">
    <source>
        <dbReference type="ARBA" id="ARBA00023239"/>
    </source>
</evidence>
<keyword evidence="4 6" id="KW-0456">Lyase</keyword>
<organism evidence="7 8">
    <name type="scientific">Reichenbachiella carrageenanivorans</name>
    <dbReference type="NCBI Taxonomy" id="2979869"/>
    <lineage>
        <taxon>Bacteria</taxon>
        <taxon>Pseudomonadati</taxon>
        <taxon>Bacteroidota</taxon>
        <taxon>Cytophagia</taxon>
        <taxon>Cytophagales</taxon>
        <taxon>Reichenbachiellaceae</taxon>
        <taxon>Reichenbachiella</taxon>
    </lineage>
</organism>
<dbReference type="PANTHER" id="PTHR11002">
    <property type="entry name" value="CARBONIC ANHYDRASE"/>
    <property type="match status" value="1"/>
</dbReference>
<reference evidence="7" key="1">
    <citation type="submission" date="2022-10" db="EMBL/GenBank/DDBJ databases">
        <title>Comparative genomics and taxonomic characterization of three novel marine species of genus Reichenbachiella exhibiting antioxidant and polysaccharide degradation activities.</title>
        <authorList>
            <person name="Muhammad N."/>
            <person name="Lee Y.-J."/>
            <person name="Ko J."/>
            <person name="Kim S.-G."/>
        </authorList>
    </citation>
    <scope>NUCLEOTIDE SEQUENCE</scope>
    <source>
        <strain evidence="7">Wsw4-B4</strain>
    </source>
</reference>
<comment type="function">
    <text evidence="6">Reversible hydration of carbon dioxide.</text>
</comment>
<evidence type="ECO:0000256" key="3">
    <source>
        <dbReference type="ARBA" id="ARBA00022833"/>
    </source>
</evidence>
<dbReference type="PROSITE" id="PS00704">
    <property type="entry name" value="PROK_CO2_ANHYDRASE_1"/>
    <property type="match status" value="1"/>
</dbReference>
<evidence type="ECO:0000313" key="8">
    <source>
        <dbReference type="Proteomes" id="UP001062165"/>
    </source>
</evidence>
<protein>
    <recommendedName>
        <fullName evidence="2 6">Carbonic anhydrase</fullName>
        <ecNumber evidence="2 6">4.2.1.1</ecNumber>
    </recommendedName>
    <alternativeName>
        <fullName evidence="6">Carbonate dehydratase</fullName>
    </alternativeName>
</protein>
<dbReference type="SMART" id="SM00947">
    <property type="entry name" value="Pro_CA"/>
    <property type="match status" value="1"/>
</dbReference>
<evidence type="ECO:0000256" key="5">
    <source>
        <dbReference type="ARBA" id="ARBA00048348"/>
    </source>
</evidence>
<dbReference type="Pfam" id="PF00484">
    <property type="entry name" value="Pro_CA"/>
    <property type="match status" value="1"/>
</dbReference>
<dbReference type="InterPro" id="IPR036874">
    <property type="entry name" value="Carbonic_anhydrase_sf"/>
</dbReference>
<dbReference type="RefSeq" id="WP_263050653.1">
    <property type="nucleotide sequence ID" value="NZ_CP106735.1"/>
</dbReference>
<evidence type="ECO:0000256" key="2">
    <source>
        <dbReference type="ARBA" id="ARBA00012925"/>
    </source>
</evidence>
<dbReference type="CDD" id="cd03378">
    <property type="entry name" value="beta_CA_cladeC"/>
    <property type="match status" value="1"/>
</dbReference>
<gene>
    <name evidence="7" type="ORF">N7E81_16255</name>
</gene>
<evidence type="ECO:0000313" key="7">
    <source>
        <dbReference type="EMBL" id="UXX78909.1"/>
    </source>
</evidence>
<keyword evidence="3 6" id="KW-0862">Zinc</keyword>
<comment type="similarity">
    <text evidence="1 6">Belongs to the beta-class carbonic anhydrase family.</text>
</comment>
<comment type="catalytic activity">
    <reaction evidence="5 6">
        <text>hydrogencarbonate + H(+) = CO2 + H2O</text>
        <dbReference type="Rhea" id="RHEA:10748"/>
        <dbReference type="ChEBI" id="CHEBI:15377"/>
        <dbReference type="ChEBI" id="CHEBI:15378"/>
        <dbReference type="ChEBI" id="CHEBI:16526"/>
        <dbReference type="ChEBI" id="CHEBI:17544"/>
        <dbReference type="EC" id="4.2.1.1"/>
    </reaction>
</comment>
<dbReference type="EMBL" id="CP106735">
    <property type="protein sequence ID" value="UXX78909.1"/>
    <property type="molecule type" value="Genomic_DNA"/>
</dbReference>
<dbReference type="InterPro" id="IPR015892">
    <property type="entry name" value="Carbonic_anhydrase_CS"/>
</dbReference>
<evidence type="ECO:0000256" key="6">
    <source>
        <dbReference type="RuleBase" id="RU003956"/>
    </source>
</evidence>
<dbReference type="InterPro" id="IPR001765">
    <property type="entry name" value="Carbonic_anhydrase"/>
</dbReference>
<dbReference type="PANTHER" id="PTHR11002:SF79">
    <property type="entry name" value="CARBONIC ANHYDRASE 2"/>
    <property type="match status" value="1"/>
</dbReference>
<proteinExistence type="inferred from homology"/>
<dbReference type="EC" id="4.2.1.1" evidence="2 6"/>
<dbReference type="SUPFAM" id="SSF53056">
    <property type="entry name" value="beta-carbonic anhydrase, cab"/>
    <property type="match status" value="1"/>
</dbReference>
<dbReference type="Proteomes" id="UP001062165">
    <property type="component" value="Chromosome"/>
</dbReference>
<sequence length="188" mass="19439">MNWKEALQRLKDGNERFVGTKPSTPAQDQTTIKGLANGQAPYAIILSCADSRVAPELAFDTGLGEVFVIRVAGNVANTSSIASIEYAVAHLGTKLIVVMGHQSCGAVGAAIQGGDAGPNLNKLVSYIQPAVEKLGKDAPVGDIVKENANIAAGTLTAKSDIIANAVASDGVKIVTGYYHLDTGSVDFE</sequence>